<evidence type="ECO:0000256" key="2">
    <source>
        <dbReference type="SAM" id="MobiDB-lite"/>
    </source>
</evidence>
<evidence type="ECO:0000256" key="1">
    <source>
        <dbReference type="SAM" id="Coils"/>
    </source>
</evidence>
<keyword evidence="5" id="KW-1185">Reference proteome</keyword>
<organism evidence="4 5">
    <name type="scientific">Parnassius apollo</name>
    <name type="common">Apollo butterfly</name>
    <name type="synonym">Papilio apollo</name>
    <dbReference type="NCBI Taxonomy" id="110799"/>
    <lineage>
        <taxon>Eukaryota</taxon>
        <taxon>Metazoa</taxon>
        <taxon>Ecdysozoa</taxon>
        <taxon>Arthropoda</taxon>
        <taxon>Hexapoda</taxon>
        <taxon>Insecta</taxon>
        <taxon>Pterygota</taxon>
        <taxon>Neoptera</taxon>
        <taxon>Endopterygota</taxon>
        <taxon>Lepidoptera</taxon>
        <taxon>Glossata</taxon>
        <taxon>Ditrysia</taxon>
        <taxon>Papilionoidea</taxon>
        <taxon>Papilionidae</taxon>
        <taxon>Parnassiinae</taxon>
        <taxon>Parnassini</taxon>
        <taxon>Parnassius</taxon>
        <taxon>Parnassius</taxon>
    </lineage>
</organism>
<sequence>MSSQKDFVPLETGGIELPNRTGNLGLQISDEDDYLLSQAFDYFIQQPLNNPVEIISKKEECSKEKKCKKDKRKCKQSNENTNNSESIENSTGSDSASWKINVAKKRRAEGLSYVTGKKEDKDPRGRKEAPNKTPPEKIEEIKSHIASFPTMESHYTRKQSNLSAGLSIAKMYSLEFNLSFFVPKKDQCLVCTKYNHANADEKANLVQNYNDHIERKRACNAEKAKDKERAERELNFLSATFDLQAILQIPSTQVGLLYYTRKLTVYNLTLYESALPNEAYCFVWTEVHVKKSSSEVGTILAHYLTNCIPENVTEVNLFSDTCGEQNRNQFIAALLLWVINQSKQLQIIEHKFLESGHSYMEADSMHSSIESAKKHRDVYCLSDWINIFKDARSKDTYKKGTKKVKKNKYNLKQFTYSEFKDLKQLASTIILNKTTNTEGQRIQWLKIKRMKYIKGDRNIYYNYDMSTNFMIMDVTCSGTQLNTSATTVSESHGYATRRKSKQPDACEHATSSTSCEFIFPSLQQLYNKPLPITVAKKKDLLNLCEKGVLPEEYHGWFQSLATDNRTVDCLPEAAISEESDLSDNE</sequence>
<keyword evidence="1" id="KW-0175">Coiled coil</keyword>
<evidence type="ECO:0000259" key="3">
    <source>
        <dbReference type="Pfam" id="PF25273"/>
    </source>
</evidence>
<comment type="caution">
    <text evidence="4">The sequence shown here is derived from an EMBL/GenBank/DDBJ whole genome shotgun (WGS) entry which is preliminary data.</text>
</comment>
<accession>A0A8S3XJA7</accession>
<reference evidence="4" key="1">
    <citation type="submission" date="2021-04" db="EMBL/GenBank/DDBJ databases">
        <authorList>
            <person name="Tunstrom K."/>
        </authorList>
    </citation>
    <scope>NUCLEOTIDE SEQUENCE</scope>
</reference>
<dbReference type="PANTHER" id="PTHR10773">
    <property type="entry name" value="DNA-DIRECTED RNA POLYMERASES I, II, AND III SUBUNIT RPABC2"/>
    <property type="match status" value="1"/>
</dbReference>
<dbReference type="EMBL" id="CAJQZP010001176">
    <property type="protein sequence ID" value="CAG5026145.1"/>
    <property type="molecule type" value="Genomic_DNA"/>
</dbReference>
<protein>
    <submittedName>
        <fullName evidence="4">(apollo) hypothetical protein</fullName>
    </submittedName>
</protein>
<feature type="compositionally biased region" description="Basic and acidic residues" evidence="2">
    <location>
        <begin position="116"/>
        <end position="136"/>
    </location>
</feature>
<feature type="coiled-coil region" evidence="1">
    <location>
        <begin position="213"/>
        <end position="240"/>
    </location>
</feature>
<feature type="compositionally biased region" description="Basic residues" evidence="2">
    <location>
        <begin position="65"/>
        <end position="75"/>
    </location>
</feature>
<feature type="domain" description="DUF7869" evidence="3">
    <location>
        <begin position="278"/>
        <end position="427"/>
    </location>
</feature>
<feature type="region of interest" description="Disordered" evidence="2">
    <location>
        <begin position="1"/>
        <end position="21"/>
    </location>
</feature>
<proteinExistence type="predicted"/>
<dbReference type="AlphaFoldDB" id="A0A8S3XJA7"/>
<feature type="compositionally biased region" description="Low complexity" evidence="2">
    <location>
        <begin position="77"/>
        <end position="93"/>
    </location>
</feature>
<name>A0A8S3XJA7_PARAO</name>
<dbReference type="Pfam" id="PF25273">
    <property type="entry name" value="DUF7869"/>
    <property type="match status" value="1"/>
</dbReference>
<dbReference type="Proteomes" id="UP000691718">
    <property type="component" value="Unassembled WGS sequence"/>
</dbReference>
<dbReference type="OrthoDB" id="533763at2759"/>
<gene>
    <name evidence="4" type="ORF">PAPOLLO_LOCUS18539</name>
</gene>
<feature type="region of interest" description="Disordered" evidence="2">
    <location>
        <begin position="59"/>
        <end position="99"/>
    </location>
</feature>
<evidence type="ECO:0000313" key="5">
    <source>
        <dbReference type="Proteomes" id="UP000691718"/>
    </source>
</evidence>
<feature type="region of interest" description="Disordered" evidence="2">
    <location>
        <begin position="111"/>
        <end position="136"/>
    </location>
</feature>
<evidence type="ECO:0000313" key="4">
    <source>
        <dbReference type="EMBL" id="CAG5026145.1"/>
    </source>
</evidence>
<dbReference type="PANTHER" id="PTHR10773:SF19">
    <property type="match status" value="1"/>
</dbReference>
<dbReference type="InterPro" id="IPR057191">
    <property type="entry name" value="DUF7869"/>
</dbReference>